<evidence type="ECO:0000256" key="2">
    <source>
        <dbReference type="ARBA" id="ARBA00008779"/>
    </source>
</evidence>
<reference evidence="9 10" key="1">
    <citation type="submission" date="2017-10" db="EMBL/GenBank/DDBJ databases">
        <title>The draft genome sequence of Lewinella nigricans NBRC 102662.</title>
        <authorList>
            <person name="Wang K."/>
        </authorList>
    </citation>
    <scope>NUCLEOTIDE SEQUENCE [LARGE SCALE GENOMIC DNA]</scope>
    <source>
        <strain evidence="9 10">NBRC 102662</strain>
    </source>
</reference>
<dbReference type="PROSITE" id="PS00149">
    <property type="entry name" value="SULFATASE_2"/>
    <property type="match status" value="1"/>
</dbReference>
<dbReference type="Pfam" id="PF00884">
    <property type="entry name" value="Sulfatase"/>
    <property type="match status" value="1"/>
</dbReference>
<accession>A0A2D0N059</accession>
<dbReference type="Gene3D" id="3.40.720.10">
    <property type="entry name" value="Alkaline Phosphatase, subunit A"/>
    <property type="match status" value="1"/>
</dbReference>
<keyword evidence="5" id="KW-0378">Hydrolase</keyword>
<evidence type="ECO:0000313" key="10">
    <source>
        <dbReference type="Proteomes" id="UP000223913"/>
    </source>
</evidence>
<evidence type="ECO:0000313" key="9">
    <source>
        <dbReference type="EMBL" id="PHN01768.1"/>
    </source>
</evidence>
<evidence type="ECO:0000256" key="6">
    <source>
        <dbReference type="ARBA" id="ARBA00022837"/>
    </source>
</evidence>
<dbReference type="CDD" id="cd16144">
    <property type="entry name" value="ARS_like"/>
    <property type="match status" value="1"/>
</dbReference>
<evidence type="ECO:0000256" key="4">
    <source>
        <dbReference type="ARBA" id="ARBA00022729"/>
    </source>
</evidence>
<dbReference type="InterPro" id="IPR000917">
    <property type="entry name" value="Sulfatase_N"/>
</dbReference>
<comment type="similarity">
    <text evidence="2">Belongs to the sulfatase family.</text>
</comment>
<dbReference type="InterPro" id="IPR050738">
    <property type="entry name" value="Sulfatase"/>
</dbReference>
<dbReference type="EMBL" id="PDUD01000049">
    <property type="protein sequence ID" value="PHN01768.1"/>
    <property type="molecule type" value="Genomic_DNA"/>
</dbReference>
<proteinExistence type="inferred from homology"/>
<dbReference type="InterPro" id="IPR024607">
    <property type="entry name" value="Sulfatase_CS"/>
</dbReference>
<comment type="caution">
    <text evidence="9">The sequence shown here is derived from an EMBL/GenBank/DDBJ whole genome shotgun (WGS) entry which is preliminary data.</text>
</comment>
<dbReference type="SUPFAM" id="SSF53649">
    <property type="entry name" value="Alkaline phosphatase-like"/>
    <property type="match status" value="1"/>
</dbReference>
<feature type="signal peptide" evidence="7">
    <location>
        <begin position="1"/>
        <end position="24"/>
    </location>
</feature>
<organism evidence="9 10">
    <name type="scientific">Flavilitoribacter nigricans (strain ATCC 23147 / DSM 23189 / NBRC 102662 / NCIMB 1420 / SS-2)</name>
    <name type="common">Lewinella nigricans</name>
    <dbReference type="NCBI Taxonomy" id="1122177"/>
    <lineage>
        <taxon>Bacteria</taxon>
        <taxon>Pseudomonadati</taxon>
        <taxon>Bacteroidota</taxon>
        <taxon>Saprospiria</taxon>
        <taxon>Saprospirales</taxon>
        <taxon>Lewinellaceae</taxon>
        <taxon>Flavilitoribacter</taxon>
    </lineage>
</organism>
<sequence>MKSNFTFLLSLLFLLSLIACRETAEEKEPLNVVFILVDDLGWKDLGCYGSEFYETPNIDRLAASGQLFTNAYAASPVCSPTRAAILTGKYPSRVGITDWIKGNDPKNRRLLGPQDLHELPLEEVTMAEAFKEHGYHTFFAGKWHLGDEGYFPEQQGFDFNLGGHHMGQPPGGYYSPYKNPKLSDGPEGEYLTDRLTDESIRFIREKKDQPFLLYLSYYTVHTPIQANRTYVGRFQEKKKSLPDTVNIQTPEHDASTITRQTNADYASMVYALDQNVGRLLDTLESLDLMDHTMVIFTSDNGGLSTLANPNRIAPTSVRPLRAGKGWCYEGGIRVPLIISMPGAEAGGEIAEPVISTDFYPTTLEFAGLAARPDQHQDGLSLLPILKGENTLDREALYWHYPHYHGSGWKGGSAIRVGNWKLIEFYEEEKMELYDLSQDLEEQHDLLAENPEKARELKKQLEAIQKTTNAQFPTENPEFAGE</sequence>
<dbReference type="PANTHER" id="PTHR42693:SF42">
    <property type="entry name" value="ARYLSULFATASE G"/>
    <property type="match status" value="1"/>
</dbReference>
<dbReference type="FunFam" id="3.40.720.10:FF:000065">
    <property type="entry name" value="Arylsulfatase A"/>
    <property type="match status" value="1"/>
</dbReference>
<dbReference type="AlphaFoldDB" id="A0A2D0N059"/>
<keyword evidence="3" id="KW-0479">Metal-binding</keyword>
<dbReference type="GO" id="GO:0046872">
    <property type="term" value="F:metal ion binding"/>
    <property type="evidence" value="ECO:0007669"/>
    <property type="project" value="UniProtKB-KW"/>
</dbReference>
<evidence type="ECO:0000256" key="5">
    <source>
        <dbReference type="ARBA" id="ARBA00022801"/>
    </source>
</evidence>
<evidence type="ECO:0000256" key="3">
    <source>
        <dbReference type="ARBA" id="ARBA00022723"/>
    </source>
</evidence>
<dbReference type="RefSeq" id="WP_099154815.1">
    <property type="nucleotide sequence ID" value="NZ_PDUD01000049.1"/>
</dbReference>
<evidence type="ECO:0000259" key="8">
    <source>
        <dbReference type="Pfam" id="PF00884"/>
    </source>
</evidence>
<dbReference type="PANTHER" id="PTHR42693">
    <property type="entry name" value="ARYLSULFATASE FAMILY MEMBER"/>
    <property type="match status" value="1"/>
</dbReference>
<name>A0A2D0N059_FLAN2</name>
<dbReference type="PROSITE" id="PS00523">
    <property type="entry name" value="SULFATASE_1"/>
    <property type="match status" value="1"/>
</dbReference>
<feature type="chain" id="PRO_5012971558" evidence="7">
    <location>
        <begin position="25"/>
        <end position="481"/>
    </location>
</feature>
<dbReference type="GO" id="GO:0004065">
    <property type="term" value="F:arylsulfatase activity"/>
    <property type="evidence" value="ECO:0007669"/>
    <property type="project" value="TreeGrafter"/>
</dbReference>
<evidence type="ECO:0000256" key="7">
    <source>
        <dbReference type="SAM" id="SignalP"/>
    </source>
</evidence>
<protein>
    <submittedName>
        <fullName evidence="9">Arylsulfatase</fullName>
    </submittedName>
</protein>
<dbReference type="PROSITE" id="PS51257">
    <property type="entry name" value="PROKAR_LIPOPROTEIN"/>
    <property type="match status" value="1"/>
</dbReference>
<evidence type="ECO:0000256" key="1">
    <source>
        <dbReference type="ARBA" id="ARBA00001913"/>
    </source>
</evidence>
<gene>
    <name evidence="9" type="ORF">CRP01_35365</name>
</gene>
<keyword evidence="10" id="KW-1185">Reference proteome</keyword>
<dbReference type="OrthoDB" id="9765065at2"/>
<dbReference type="InterPro" id="IPR017850">
    <property type="entry name" value="Alkaline_phosphatase_core_sf"/>
</dbReference>
<comment type="cofactor">
    <cofactor evidence="1">
        <name>Ca(2+)</name>
        <dbReference type="ChEBI" id="CHEBI:29108"/>
    </cofactor>
</comment>
<keyword evidence="6" id="KW-0106">Calcium</keyword>
<keyword evidence="4 7" id="KW-0732">Signal</keyword>
<dbReference type="Gene3D" id="3.30.1120.10">
    <property type="match status" value="1"/>
</dbReference>
<dbReference type="Proteomes" id="UP000223913">
    <property type="component" value="Unassembled WGS sequence"/>
</dbReference>
<feature type="domain" description="Sulfatase N-terminal" evidence="8">
    <location>
        <begin position="31"/>
        <end position="367"/>
    </location>
</feature>